<protein>
    <submittedName>
        <fullName evidence="3">CYFA0S09e03708g1_1</fullName>
    </submittedName>
</protein>
<dbReference type="Pfam" id="PF02845">
    <property type="entry name" value="CUE"/>
    <property type="match status" value="1"/>
</dbReference>
<dbReference type="GO" id="GO:0043130">
    <property type="term" value="F:ubiquitin binding"/>
    <property type="evidence" value="ECO:0007669"/>
    <property type="project" value="InterPro"/>
</dbReference>
<feature type="compositionally biased region" description="Polar residues" evidence="1">
    <location>
        <begin position="538"/>
        <end position="556"/>
    </location>
</feature>
<organism evidence="3">
    <name type="scientific">Cyberlindnera fabianii</name>
    <name type="common">Yeast</name>
    <name type="synonym">Hansenula fabianii</name>
    <dbReference type="NCBI Taxonomy" id="36022"/>
    <lineage>
        <taxon>Eukaryota</taxon>
        <taxon>Fungi</taxon>
        <taxon>Dikarya</taxon>
        <taxon>Ascomycota</taxon>
        <taxon>Saccharomycotina</taxon>
        <taxon>Saccharomycetes</taxon>
        <taxon>Phaffomycetales</taxon>
        <taxon>Phaffomycetaceae</taxon>
        <taxon>Cyberlindnera</taxon>
    </lineage>
</organism>
<dbReference type="PhylomeDB" id="A0A061AXR0"/>
<evidence type="ECO:0000313" key="3">
    <source>
        <dbReference type="EMBL" id="CDR42443.1"/>
    </source>
</evidence>
<dbReference type="OrthoDB" id="5577209at2759"/>
<feature type="compositionally biased region" description="Basic and acidic residues" evidence="1">
    <location>
        <begin position="511"/>
        <end position="536"/>
    </location>
</feature>
<dbReference type="VEuPathDB" id="FungiDB:BON22_2716"/>
<dbReference type="AlphaFoldDB" id="A0A061AXR0"/>
<dbReference type="InterPro" id="IPR003892">
    <property type="entry name" value="CUE"/>
</dbReference>
<dbReference type="InterPro" id="IPR041808">
    <property type="entry name" value="Cue3_CUE"/>
</dbReference>
<dbReference type="CDD" id="cd14373">
    <property type="entry name" value="CUE_Cue3p_like"/>
    <property type="match status" value="1"/>
</dbReference>
<feature type="region of interest" description="Disordered" evidence="1">
    <location>
        <begin position="511"/>
        <end position="597"/>
    </location>
</feature>
<evidence type="ECO:0000256" key="1">
    <source>
        <dbReference type="SAM" id="MobiDB-lite"/>
    </source>
</evidence>
<reference evidence="3" key="1">
    <citation type="journal article" date="2014" name="Genome Announc.">
        <title>Genome sequence of the yeast Cyberlindnera fabianii (Hansenula fabianii).</title>
        <authorList>
            <person name="Freel K.C."/>
            <person name="Sarilar V."/>
            <person name="Neuveglise C."/>
            <person name="Devillers H."/>
            <person name="Friedrich A."/>
            <person name="Schacherer J."/>
        </authorList>
    </citation>
    <scope>NUCLEOTIDE SEQUENCE</scope>
    <source>
        <strain evidence="3">YJS4271</strain>
    </source>
</reference>
<gene>
    <name evidence="3" type="ORF">CYFA0S_09e03708g</name>
</gene>
<feature type="compositionally biased region" description="Basic residues" evidence="1">
    <location>
        <begin position="578"/>
        <end position="589"/>
    </location>
</feature>
<feature type="compositionally biased region" description="Basic and acidic residues" evidence="1">
    <location>
        <begin position="563"/>
        <end position="577"/>
    </location>
</feature>
<feature type="domain" description="CUE" evidence="2">
    <location>
        <begin position="319"/>
        <end position="362"/>
    </location>
</feature>
<accession>A0A061AXR0</accession>
<feature type="region of interest" description="Disordered" evidence="1">
    <location>
        <begin position="195"/>
        <end position="215"/>
    </location>
</feature>
<name>A0A061AXR0_CYBFA</name>
<dbReference type="EMBL" id="LK052894">
    <property type="protein sequence ID" value="CDR42443.1"/>
    <property type="molecule type" value="Genomic_DNA"/>
</dbReference>
<dbReference type="SMART" id="SM00546">
    <property type="entry name" value="CUE"/>
    <property type="match status" value="1"/>
</dbReference>
<dbReference type="PROSITE" id="PS51140">
    <property type="entry name" value="CUE"/>
    <property type="match status" value="1"/>
</dbReference>
<evidence type="ECO:0000259" key="2">
    <source>
        <dbReference type="PROSITE" id="PS51140"/>
    </source>
</evidence>
<proteinExistence type="predicted"/>
<sequence>MRSDPVDFSTEIAPADLPIAAFPPFKLRSSMVDTDPVIWVHLIEVFVQYVQAVLNIKVPLTERSEQQLCLFVKSYLHEIAEEQGQLLSLGHINVQITENLETLRCWMFELIKDIGVLRLKLNGEALWDFAKVYGLKNTSAVTGLIDGRLKPRDKKSICSNSQVQKHLEYRITNGKFDKYDMQIYAALMSSGKQAARKNQKNQNGGSSKVVRKQKGQQPQLFTDMFLTVSWFEILERLYSKGEGRFATTVKDISVISLVSSSVSRVAALAAELGISTYHSLGLYPLFAAIVTAPAFDKLNPGLKSKLPFLRQRGSRKAPVNEADVETLIDMFPTLTISHTEHLLRKNSNSVEQVTMMILQDPNVAIPPEETKGSRHVNTVNPSADSIVSKKVINKGRHSTTHVPDEAKNKTLAAALRLMYESDEDEHDDTYDEAEATAGAAAAAAGEQSKYDKLEKYLWEIFKKDPGAFEQVNRKGRKRKEMKDETKWSDEQIEGWARMIQKSPKRAKILEEKYMFRGNKPERSSFRREQDSDEARSTPDVSHSQSQQTQKTPQRGNAPQKGGKANDKRQQARNEKNKASRANHNRKAGHDKKMAKGM</sequence>